<dbReference type="InterPro" id="IPR016197">
    <property type="entry name" value="Chromo-like_dom_sf"/>
</dbReference>
<evidence type="ECO:0000313" key="5">
    <source>
        <dbReference type="EMBL" id="KAH6883948.1"/>
    </source>
</evidence>
<dbReference type="GO" id="GO:0006338">
    <property type="term" value="P:chromatin remodeling"/>
    <property type="evidence" value="ECO:0007669"/>
    <property type="project" value="UniProtKB-ARBA"/>
</dbReference>
<dbReference type="CDD" id="cd00024">
    <property type="entry name" value="CD_CSD"/>
    <property type="match status" value="1"/>
</dbReference>
<evidence type="ECO:0000313" key="6">
    <source>
        <dbReference type="Proteomes" id="UP000777438"/>
    </source>
</evidence>
<name>A0A9P8VZT0_9HYPO</name>
<dbReference type="AlphaFoldDB" id="A0A9P8VZT0"/>
<dbReference type="InterPro" id="IPR051219">
    <property type="entry name" value="Heterochromatin_chromo-domain"/>
</dbReference>
<dbReference type="PANTHER" id="PTHR22812">
    <property type="entry name" value="CHROMOBOX PROTEIN"/>
    <property type="match status" value="1"/>
</dbReference>
<dbReference type="SUPFAM" id="SSF54160">
    <property type="entry name" value="Chromo domain-like"/>
    <property type="match status" value="2"/>
</dbReference>
<feature type="domain" description="Chromo" evidence="4">
    <location>
        <begin position="130"/>
        <end position="181"/>
    </location>
</feature>
<dbReference type="Pfam" id="PF00385">
    <property type="entry name" value="Chromo"/>
    <property type="match status" value="2"/>
</dbReference>
<comment type="subcellular location">
    <subcellularLocation>
        <location evidence="1">Nucleus</location>
    </subcellularLocation>
</comment>
<evidence type="ECO:0000256" key="3">
    <source>
        <dbReference type="ARBA" id="ARBA00023242"/>
    </source>
</evidence>
<protein>
    <recommendedName>
        <fullName evidence="4">Chromo domain-containing protein</fullName>
    </recommendedName>
</protein>
<reference evidence="5 6" key="1">
    <citation type="journal article" date="2021" name="Nat. Commun.">
        <title>Genetic determinants of endophytism in the Arabidopsis root mycobiome.</title>
        <authorList>
            <person name="Mesny F."/>
            <person name="Miyauchi S."/>
            <person name="Thiergart T."/>
            <person name="Pickel B."/>
            <person name="Atanasova L."/>
            <person name="Karlsson M."/>
            <person name="Huettel B."/>
            <person name="Barry K.W."/>
            <person name="Haridas S."/>
            <person name="Chen C."/>
            <person name="Bauer D."/>
            <person name="Andreopoulos W."/>
            <person name="Pangilinan J."/>
            <person name="LaButti K."/>
            <person name="Riley R."/>
            <person name="Lipzen A."/>
            <person name="Clum A."/>
            <person name="Drula E."/>
            <person name="Henrissat B."/>
            <person name="Kohler A."/>
            <person name="Grigoriev I.V."/>
            <person name="Martin F.M."/>
            <person name="Hacquard S."/>
        </authorList>
    </citation>
    <scope>NUCLEOTIDE SEQUENCE [LARGE SCALE GENOMIC DNA]</scope>
    <source>
        <strain evidence="5 6">MPI-CAGE-CH-0241</strain>
    </source>
</reference>
<gene>
    <name evidence="5" type="ORF">B0T10DRAFT_463309</name>
</gene>
<organism evidence="5 6">
    <name type="scientific">Thelonectria olida</name>
    <dbReference type="NCBI Taxonomy" id="1576542"/>
    <lineage>
        <taxon>Eukaryota</taxon>
        <taxon>Fungi</taxon>
        <taxon>Dikarya</taxon>
        <taxon>Ascomycota</taxon>
        <taxon>Pezizomycotina</taxon>
        <taxon>Sordariomycetes</taxon>
        <taxon>Hypocreomycetidae</taxon>
        <taxon>Hypocreales</taxon>
        <taxon>Nectriaceae</taxon>
        <taxon>Thelonectria</taxon>
    </lineage>
</organism>
<evidence type="ECO:0000259" key="4">
    <source>
        <dbReference type="PROSITE" id="PS50013"/>
    </source>
</evidence>
<dbReference type="InterPro" id="IPR000953">
    <property type="entry name" value="Chromo/chromo_shadow_dom"/>
</dbReference>
<sequence>MDGDLTNESDISMYMTEPVPLETSMALIDPELQIGTASVGRVCGSPESLRDNQKPFADVREGRPVALDAEEGIWAVEALLAKWKRGRQVLYLVKWKGFSDESNTWEKQSNIGAGLVEMFDTTYSSHGGNYLGVELLAKRTRRRGIEYLVRWKGRPESDSSWERESIMMASLTVMLGGYLSETRLLLCWYFGLPDPLRSSHNIISLQ</sequence>
<proteinExistence type="predicted"/>
<dbReference type="PROSITE" id="PS50013">
    <property type="entry name" value="CHROMO_2"/>
    <property type="match status" value="2"/>
</dbReference>
<accession>A0A9P8VZT0</accession>
<dbReference type="SMART" id="SM00298">
    <property type="entry name" value="CHROMO"/>
    <property type="match status" value="2"/>
</dbReference>
<comment type="caution">
    <text evidence="5">The sequence shown here is derived from an EMBL/GenBank/DDBJ whole genome shotgun (WGS) entry which is preliminary data.</text>
</comment>
<dbReference type="Proteomes" id="UP000777438">
    <property type="component" value="Unassembled WGS sequence"/>
</dbReference>
<evidence type="ECO:0000256" key="2">
    <source>
        <dbReference type="ARBA" id="ARBA00011353"/>
    </source>
</evidence>
<keyword evidence="3" id="KW-0539">Nucleus</keyword>
<evidence type="ECO:0000256" key="1">
    <source>
        <dbReference type="ARBA" id="ARBA00004123"/>
    </source>
</evidence>
<feature type="domain" description="Chromo" evidence="4">
    <location>
        <begin position="74"/>
        <end position="111"/>
    </location>
</feature>
<dbReference type="EMBL" id="JAGPYM010000022">
    <property type="protein sequence ID" value="KAH6883948.1"/>
    <property type="molecule type" value="Genomic_DNA"/>
</dbReference>
<dbReference type="GO" id="GO:0005634">
    <property type="term" value="C:nucleus"/>
    <property type="evidence" value="ECO:0007669"/>
    <property type="project" value="UniProtKB-SubCell"/>
</dbReference>
<dbReference type="OrthoDB" id="4357582at2759"/>
<comment type="subunit">
    <text evidence="2">Component of the NuA4 histone acetyltransferase complex.</text>
</comment>
<dbReference type="Gene3D" id="2.40.50.40">
    <property type="match status" value="2"/>
</dbReference>
<dbReference type="InterPro" id="IPR023780">
    <property type="entry name" value="Chromo_domain"/>
</dbReference>
<keyword evidence="6" id="KW-1185">Reference proteome</keyword>